<evidence type="ECO:0000313" key="3">
    <source>
        <dbReference type="EnsemblPlants" id="EMT32287"/>
    </source>
</evidence>
<keyword evidence="2" id="KW-0812">Transmembrane</keyword>
<dbReference type="AlphaFoldDB" id="M8CX78"/>
<dbReference type="EnsemblPlants" id="EMT32287">
    <property type="protein sequence ID" value="EMT32287"/>
    <property type="gene ID" value="F775_00429"/>
</dbReference>
<feature type="transmembrane region" description="Helical" evidence="2">
    <location>
        <begin position="146"/>
        <end position="172"/>
    </location>
</feature>
<keyword evidence="2" id="KW-0472">Membrane</keyword>
<dbReference type="Pfam" id="PF13962">
    <property type="entry name" value="PGG"/>
    <property type="match status" value="1"/>
</dbReference>
<proteinExistence type="predicted"/>
<sequence>MECGIPAKQVQTPVPMDQPGQPEAASVQPVVPMDQPGQPEAASLQPAVPMDQPGQPEAASVQPVVPMDQPGQPEAASLQPAVPMDQPGQPEAASLQPVVLTDQPEPVQPWEYSLRKYLLLLPPLVAAHDGQPAGDPIIRYTHYHRYLAFFYCNATAFAASLVVIVLILVLAIRHDKKGKDSRWVVVPLRGVMVADLLSLMASGTPPGAATAQATPFSRTNIARA</sequence>
<feature type="region of interest" description="Disordered" evidence="1">
    <location>
        <begin position="1"/>
        <end position="93"/>
    </location>
</feature>
<feature type="compositionally biased region" description="Low complexity" evidence="1">
    <location>
        <begin position="205"/>
        <end position="215"/>
    </location>
</feature>
<protein>
    <submittedName>
        <fullName evidence="3">Uncharacterized protein</fullName>
    </submittedName>
</protein>
<keyword evidence="2" id="KW-1133">Transmembrane helix</keyword>
<evidence type="ECO:0000256" key="1">
    <source>
        <dbReference type="SAM" id="MobiDB-lite"/>
    </source>
</evidence>
<dbReference type="ExpressionAtlas" id="M8CX78">
    <property type="expression patterns" value="baseline"/>
</dbReference>
<dbReference type="InterPro" id="IPR026961">
    <property type="entry name" value="PGG_dom"/>
</dbReference>
<reference evidence="3" key="1">
    <citation type="submission" date="2015-06" db="UniProtKB">
        <authorList>
            <consortium name="EnsemblPlants"/>
        </authorList>
    </citation>
    <scope>IDENTIFICATION</scope>
</reference>
<feature type="region of interest" description="Disordered" evidence="1">
    <location>
        <begin position="205"/>
        <end position="224"/>
    </location>
</feature>
<evidence type="ECO:0000256" key="2">
    <source>
        <dbReference type="SAM" id="Phobius"/>
    </source>
</evidence>
<organism evidence="3">
    <name type="scientific">Aegilops tauschii</name>
    <name type="common">Tausch's goatgrass</name>
    <name type="synonym">Aegilops squarrosa</name>
    <dbReference type="NCBI Taxonomy" id="37682"/>
    <lineage>
        <taxon>Eukaryota</taxon>
        <taxon>Viridiplantae</taxon>
        <taxon>Streptophyta</taxon>
        <taxon>Embryophyta</taxon>
        <taxon>Tracheophyta</taxon>
        <taxon>Spermatophyta</taxon>
        <taxon>Magnoliopsida</taxon>
        <taxon>Liliopsida</taxon>
        <taxon>Poales</taxon>
        <taxon>Poaceae</taxon>
        <taxon>BOP clade</taxon>
        <taxon>Pooideae</taxon>
        <taxon>Triticodae</taxon>
        <taxon>Triticeae</taxon>
        <taxon>Triticinae</taxon>
        <taxon>Aegilops</taxon>
    </lineage>
</organism>
<accession>M8CX78</accession>
<name>M8CX78_AEGTA</name>